<evidence type="ECO:0000313" key="1">
    <source>
        <dbReference type="EMBL" id="APU01738.1"/>
    </source>
</evidence>
<proteinExistence type="predicted"/>
<accession>A0A219YCL5</accession>
<dbReference type="Proteomes" id="UP000225215">
    <property type="component" value="Segment"/>
</dbReference>
<protein>
    <submittedName>
        <fullName evidence="1">Uncharacterized protein</fullName>
    </submittedName>
</protein>
<sequence>MNYTIKVRYVTGDSFGSEETETTLSPIWDNQDDAYKALLELHAFNEYYMAFNNERWTPSKQNKVLELARKQPWAISQHKGELWDFYDGIMIHHKGGRIQICTWFITGHFESLISADVEVDLERVGDWQNNIDLEELERKYGSH</sequence>
<organism evidence="1 2">
    <name type="scientific">Aeromonas phage 65.2</name>
    <dbReference type="NCBI Taxonomy" id="1932896"/>
    <lineage>
        <taxon>Viruses</taxon>
        <taxon>Duplodnaviria</taxon>
        <taxon>Heunggongvirae</taxon>
        <taxon>Uroviricota</taxon>
        <taxon>Caudoviricetes</taxon>
        <taxon>Pantevenvirales</taxon>
        <taxon>Straboviridae</taxon>
        <taxon>Emmerichvirinae</taxon>
        <taxon>Ishigurovirus</taxon>
        <taxon>Ishigurovirus osborne</taxon>
    </lineage>
</organism>
<reference evidence="1 2" key="1">
    <citation type="journal article" date="2017" name="Sci. Rep.">
        <title>Characterization and diversity of phages infecting Aeromonas salmonicida subsp. salmonicida.</title>
        <authorList>
            <person name="Vincent A.T."/>
            <person name="Paquet V.E."/>
            <person name="Bernatchez A."/>
            <person name="Tremblay D.M."/>
            <person name="Moineau S."/>
            <person name="Charette S.J."/>
        </authorList>
    </citation>
    <scope>NUCLEOTIDE SEQUENCE [LARGE SCALE GENOMIC DNA]</scope>
</reference>
<name>A0A219YCL5_9CAUD</name>
<evidence type="ECO:0000313" key="2">
    <source>
        <dbReference type="Proteomes" id="UP000225215"/>
    </source>
</evidence>
<dbReference type="EMBL" id="KY290955">
    <property type="protein sequence ID" value="APU01738.1"/>
    <property type="molecule type" value="Genomic_DNA"/>
</dbReference>